<feature type="non-terminal residue" evidence="2">
    <location>
        <position position="171"/>
    </location>
</feature>
<dbReference type="AlphaFoldDB" id="A0A060BZS2"/>
<comment type="similarity">
    <text evidence="1">Belongs to the glycosyl hydrolase 25 family.</text>
</comment>
<dbReference type="InterPro" id="IPR017853">
    <property type="entry name" value="GH"/>
</dbReference>
<dbReference type="GO" id="GO:0003796">
    <property type="term" value="F:lysozyme activity"/>
    <property type="evidence" value="ECO:0007669"/>
    <property type="project" value="InterPro"/>
</dbReference>
<dbReference type="GO" id="GO:0016998">
    <property type="term" value="P:cell wall macromolecule catabolic process"/>
    <property type="evidence" value="ECO:0007669"/>
    <property type="project" value="InterPro"/>
</dbReference>
<dbReference type="SUPFAM" id="SSF51445">
    <property type="entry name" value="(Trans)glycosidases"/>
    <property type="match status" value="1"/>
</dbReference>
<evidence type="ECO:0000256" key="1">
    <source>
        <dbReference type="ARBA" id="ARBA00010646"/>
    </source>
</evidence>
<sequence length="171" mass="18758">MAYDYARPESVGSISEANYFLSYVRKWKGKIAVALDYETNTNVSWAKSWLDYVAANVSTSPYIYLSAGTVNGVDWSAISKTYPLWIAGYYHGYATFNGFGAYSLPYNIGAWGNVSIFQYTSSGYLNGYGPYDLNIFYGSTATWDKIAKTTASKTSTATASGTVNNVPKSQT</sequence>
<dbReference type="InterPro" id="IPR002053">
    <property type="entry name" value="Glyco_hydro_25"/>
</dbReference>
<reference evidence="2" key="1">
    <citation type="journal article" date="2013" name="Environ. Microbiol.">
        <title>Seasonally variable intestinal metagenomes of the red palm weevil (Rhynchophorus ferrugineus).</title>
        <authorList>
            <person name="Jia S."/>
            <person name="Zhang X."/>
            <person name="Zhang G."/>
            <person name="Yin A."/>
            <person name="Zhang S."/>
            <person name="Li F."/>
            <person name="Wang L."/>
            <person name="Zhao D."/>
            <person name="Yun Q."/>
            <person name="Tala"/>
            <person name="Wang J."/>
            <person name="Sun G."/>
            <person name="Baabdullah M."/>
            <person name="Yu X."/>
            <person name="Hu S."/>
            <person name="Al-Mssallem I.S."/>
            <person name="Yu J."/>
        </authorList>
    </citation>
    <scope>NUCLEOTIDE SEQUENCE</scope>
</reference>
<proteinExistence type="inferred from homology"/>
<dbReference type="PANTHER" id="PTHR34135:SF2">
    <property type="entry name" value="LYSOZYME"/>
    <property type="match status" value="1"/>
</dbReference>
<evidence type="ECO:0000313" key="2">
    <source>
        <dbReference type="EMBL" id="AIA88439.1"/>
    </source>
</evidence>
<dbReference type="PANTHER" id="PTHR34135">
    <property type="entry name" value="LYSOZYME"/>
    <property type="match status" value="1"/>
</dbReference>
<dbReference type="Gene3D" id="3.20.20.80">
    <property type="entry name" value="Glycosidases"/>
    <property type="match status" value="1"/>
</dbReference>
<dbReference type="Pfam" id="PF01183">
    <property type="entry name" value="Glyco_hydro_25"/>
    <property type="match status" value="1"/>
</dbReference>
<dbReference type="GO" id="GO:0009253">
    <property type="term" value="P:peptidoglycan catabolic process"/>
    <property type="evidence" value="ECO:0007669"/>
    <property type="project" value="InterPro"/>
</dbReference>
<name>A0A060BZS2_9LACO</name>
<accession>A0A060BZS2</accession>
<dbReference type="GO" id="GO:0016052">
    <property type="term" value="P:carbohydrate catabolic process"/>
    <property type="evidence" value="ECO:0007669"/>
    <property type="project" value="TreeGrafter"/>
</dbReference>
<organism evidence="2">
    <name type="scientific">uncultured Oenococcus sp</name>
    <dbReference type="NCBI Taxonomy" id="1225883"/>
    <lineage>
        <taxon>Bacteria</taxon>
        <taxon>Bacillati</taxon>
        <taxon>Bacillota</taxon>
        <taxon>Bacilli</taxon>
        <taxon>Lactobacillales</taxon>
        <taxon>Lactobacillaceae</taxon>
        <taxon>Oenococcus</taxon>
        <taxon>environmental samples</taxon>
    </lineage>
</organism>
<protein>
    <submittedName>
        <fullName evidence="2">Glyco_hydro_25</fullName>
    </submittedName>
</protein>
<dbReference type="PROSITE" id="PS51904">
    <property type="entry name" value="GLYCOSYL_HYDROL_F25_2"/>
    <property type="match status" value="1"/>
</dbReference>
<dbReference type="EMBL" id="KF121155">
    <property type="protein sequence ID" value="AIA88439.1"/>
    <property type="molecule type" value="Genomic_DNA"/>
</dbReference>